<dbReference type="PANTHER" id="PTHR15032:SF4">
    <property type="entry name" value="N-ACYL-PHOSPHATIDYLETHANOLAMINE-HYDROLYZING PHOSPHOLIPASE D"/>
    <property type="match status" value="1"/>
</dbReference>
<protein>
    <submittedName>
        <fullName evidence="2">MBL fold metallo-hydrolase</fullName>
    </submittedName>
</protein>
<gene>
    <name evidence="2" type="ORF">DEB45_08065</name>
</gene>
<dbReference type="GO" id="GO:0016787">
    <property type="term" value="F:hydrolase activity"/>
    <property type="evidence" value="ECO:0007669"/>
    <property type="project" value="UniProtKB-KW"/>
</dbReference>
<dbReference type="Pfam" id="PF13483">
    <property type="entry name" value="Lactamase_B_3"/>
    <property type="match status" value="1"/>
</dbReference>
<evidence type="ECO:0000259" key="1">
    <source>
        <dbReference type="Pfam" id="PF18456"/>
    </source>
</evidence>
<dbReference type="SUPFAM" id="SSF56281">
    <property type="entry name" value="Metallo-hydrolase/oxidoreductase"/>
    <property type="match status" value="1"/>
</dbReference>
<evidence type="ECO:0000313" key="2">
    <source>
        <dbReference type="EMBL" id="HBU51201.1"/>
    </source>
</evidence>
<dbReference type="InterPro" id="IPR036866">
    <property type="entry name" value="RibonucZ/Hydroxyglut_hydro"/>
</dbReference>
<sequence length="532" mass="60403">MQSKNVFVKPNLVVEPLVDKWYASSYLISPVTASLFFANHYLKMLQSFVSAPQVHIKALQERKMLGGPFIDYPAARVKEIRSLIDKTIAAHPETLRFAKGVRELNQLLAEKADGHTVEPLYSQVPEPLRGFVELVYDLNNAPSIRFMEGLLYHSRMFHENTQSVRLFLTESDGRPFAFNTPRLPCNDSMELPIPFCDPRLDDLHRARTEPINYQDLKNLLNIDEQLEETFLTFLTTSQPVAKGSFDGEGLRVRYFGHACILLETRNLAILCDPVIGYSYEHGADRYTYEDLPEKLDYILITHNHHDHCLIETLLQLRHKTEKVMVPKNNPGALQDPSLKMMLKSIGFKQVYEIDEMEVVDVVGGSIRGIPFLGEHGDVNIHSKIAFCVELEGQSVIMAADSNNLDARVYRNLVPNIPQVDALFIGLECEGAPLSWAYGPMLMNPVSRSMDQSRRFDGSDCEKAMQIVDILKPKHAYVYAMGLEPWLTFMIAVDDSETSHSIQESGKFVGLCRELDIESERMFCKKEIVLTSD</sequence>
<reference evidence="2 3" key="1">
    <citation type="journal article" date="2018" name="Nat. Biotechnol.">
        <title>A standardized bacterial taxonomy based on genome phylogeny substantially revises the tree of life.</title>
        <authorList>
            <person name="Parks D.H."/>
            <person name="Chuvochina M."/>
            <person name="Waite D.W."/>
            <person name="Rinke C."/>
            <person name="Skarshewski A."/>
            <person name="Chaumeil P.A."/>
            <person name="Hugenholtz P."/>
        </authorList>
    </citation>
    <scope>NUCLEOTIDE SEQUENCE [LARGE SCALE GENOMIC DNA]</scope>
    <source>
        <strain evidence="2">UBA11621</strain>
    </source>
</reference>
<dbReference type="EMBL" id="DONK01000119">
    <property type="protein sequence ID" value="HBU51201.1"/>
    <property type="molecule type" value="Genomic_DNA"/>
</dbReference>
<dbReference type="Pfam" id="PF18456">
    <property type="entry name" value="CmlA_N"/>
    <property type="match status" value="1"/>
</dbReference>
<proteinExistence type="predicted"/>
<comment type="caution">
    <text evidence="2">The sequence shown here is derived from an EMBL/GenBank/DDBJ whole genome shotgun (WGS) entry which is preliminary data.</text>
</comment>
<keyword evidence="2" id="KW-0378">Hydrolase</keyword>
<dbReference type="PANTHER" id="PTHR15032">
    <property type="entry name" value="N-ACYL-PHOSPHATIDYLETHANOLAMINE-HYDROLYZING PHOSPHOLIPASE D"/>
    <property type="match status" value="1"/>
</dbReference>
<dbReference type="GO" id="GO:0005737">
    <property type="term" value="C:cytoplasm"/>
    <property type="evidence" value="ECO:0007669"/>
    <property type="project" value="TreeGrafter"/>
</dbReference>
<dbReference type="InterPro" id="IPR041141">
    <property type="entry name" value="CmlA_N"/>
</dbReference>
<dbReference type="Proteomes" id="UP000264779">
    <property type="component" value="Unassembled WGS sequence"/>
</dbReference>
<feature type="domain" description="Diiron non-heme beta-hydroxylase N-terminal" evidence="1">
    <location>
        <begin position="8"/>
        <end position="236"/>
    </location>
</feature>
<name>A0A358DY42_9ALTE</name>
<dbReference type="Gene3D" id="3.60.15.10">
    <property type="entry name" value="Ribonuclease Z/Hydroxyacylglutathione hydrolase-like"/>
    <property type="match status" value="1"/>
</dbReference>
<accession>A0A358DY42</accession>
<evidence type="ECO:0000313" key="3">
    <source>
        <dbReference type="Proteomes" id="UP000264779"/>
    </source>
</evidence>
<dbReference type="AlphaFoldDB" id="A0A358DY42"/>
<organism evidence="2 3">
    <name type="scientific">Alteromonas australica</name>
    <dbReference type="NCBI Taxonomy" id="589873"/>
    <lineage>
        <taxon>Bacteria</taxon>
        <taxon>Pseudomonadati</taxon>
        <taxon>Pseudomonadota</taxon>
        <taxon>Gammaproteobacteria</taxon>
        <taxon>Alteromonadales</taxon>
        <taxon>Alteromonadaceae</taxon>
        <taxon>Alteromonas/Salinimonas group</taxon>
        <taxon>Alteromonas</taxon>
    </lineage>
</organism>